<reference evidence="1 2" key="1">
    <citation type="submission" date="2024-02" db="EMBL/GenBank/DDBJ databases">
        <title>De novo assembly and annotation of 12 fungi associated with fruit tree decline syndrome in Ontario, Canada.</title>
        <authorList>
            <person name="Sulman M."/>
            <person name="Ellouze W."/>
            <person name="Ilyukhin E."/>
        </authorList>
    </citation>
    <scope>NUCLEOTIDE SEQUENCE [LARGE SCALE GENOMIC DNA]</scope>
    <source>
        <strain evidence="1 2">M169</strain>
    </source>
</reference>
<gene>
    <name evidence="1" type="ORF">SLS63_001675</name>
</gene>
<proteinExistence type="predicted"/>
<evidence type="ECO:0000313" key="1">
    <source>
        <dbReference type="EMBL" id="KAK7739332.1"/>
    </source>
</evidence>
<sequence>MDYHLEPTLQDYHAIDVANEFAENIDTGNAAATSSSEDRRSMTDLLTLVLGHLCVKMFWRSLYAIIPQVETEEDQIAFGVAAMSLFFTDALVQFFFMECIQLVSKSRDLELRHIRGGIAFVIAYTLWFLPSATEMIEIFRIGTWVNFVFNVGCLVELRLGLIRKGVDALVASW</sequence>
<keyword evidence="2" id="KW-1185">Reference proteome</keyword>
<accession>A0ABR1PLF6</accession>
<name>A0ABR1PLF6_DIAER</name>
<evidence type="ECO:0000313" key="2">
    <source>
        <dbReference type="Proteomes" id="UP001430848"/>
    </source>
</evidence>
<organism evidence="1 2">
    <name type="scientific">Diaporthe eres</name>
    <name type="common">Phomopsis oblonga</name>
    <dbReference type="NCBI Taxonomy" id="83184"/>
    <lineage>
        <taxon>Eukaryota</taxon>
        <taxon>Fungi</taxon>
        <taxon>Dikarya</taxon>
        <taxon>Ascomycota</taxon>
        <taxon>Pezizomycotina</taxon>
        <taxon>Sordariomycetes</taxon>
        <taxon>Sordariomycetidae</taxon>
        <taxon>Diaporthales</taxon>
        <taxon>Diaporthaceae</taxon>
        <taxon>Diaporthe</taxon>
        <taxon>Diaporthe eres species complex</taxon>
    </lineage>
</organism>
<protein>
    <submittedName>
        <fullName evidence="1">Uncharacterized protein</fullName>
    </submittedName>
</protein>
<comment type="caution">
    <text evidence="1">The sequence shown here is derived from an EMBL/GenBank/DDBJ whole genome shotgun (WGS) entry which is preliminary data.</text>
</comment>
<dbReference type="EMBL" id="JAKNSF020000004">
    <property type="protein sequence ID" value="KAK7739332.1"/>
    <property type="molecule type" value="Genomic_DNA"/>
</dbReference>
<dbReference type="Proteomes" id="UP001430848">
    <property type="component" value="Unassembled WGS sequence"/>
</dbReference>